<dbReference type="InterPro" id="IPR051395">
    <property type="entry name" value="Cytochrome_c_Peroxidase/MauG"/>
</dbReference>
<comment type="caution">
    <text evidence="7">The sequence shown here is derived from an EMBL/GenBank/DDBJ whole genome shotgun (WGS) entry which is preliminary data.</text>
</comment>
<dbReference type="PIRSF" id="PIRSF028099">
    <property type="entry name" value="DUF1111"/>
    <property type="match status" value="1"/>
</dbReference>
<sequence>MPILHHDMMLRPSLTRSLPLAIALACLPAQSASADHPKPTADSAMTVMSYLSSLPLQDTDRSGGDGSVPKHDTNAYSLPAKNLSFDQRLSFSVGNSFFKSPWVIAPASTTARDGLGPLFNTNACQNCHVKDGRGSLPAEGDPSVGLFLRLGLPDSHEDSWSDEEREFRRIAGVMPHPVYGTQLQNAAVPGIEREGRMQVDYEQVTVTLADGEVIALRKPHYSIVEPGFGDPGAIALSPRLAPGMVGLGLLEAVSDETLLEWADPQDADGDGISGRANTVWSLAEQREVMGRFGWKAGQPDVRQQSAKAFAGDMGLTSNLVSSTDCTPLQKCEALPDGGEIEVDDNVMDNVAFYSRNLAVPTRRDIDDPTVRQGEQLFRELECASCHRPRLTTQSGGVAEQLAEQTIWPYSDMLLHDMGEGLADDRREFEASGQEWRTPPLWGIGLAQTVNPATGFLHDGRARTLLEAVLWHGGEAQPSRDAVVALPTDQREALLRFLETL</sequence>
<protein>
    <submittedName>
        <fullName evidence="7">Di-heme oxidoredictase family protein</fullName>
    </submittedName>
</protein>
<dbReference type="GO" id="GO:0009055">
    <property type="term" value="F:electron transfer activity"/>
    <property type="evidence" value="ECO:0007669"/>
    <property type="project" value="InterPro"/>
</dbReference>
<dbReference type="PANTHER" id="PTHR30600:SF4">
    <property type="entry name" value="CYTOCHROME C DOMAIN-CONTAINING PROTEIN"/>
    <property type="match status" value="1"/>
</dbReference>
<dbReference type="PANTHER" id="PTHR30600">
    <property type="entry name" value="CYTOCHROME C PEROXIDASE-RELATED"/>
    <property type="match status" value="1"/>
</dbReference>
<feature type="chain" id="PRO_5042846449" evidence="5">
    <location>
        <begin position="35"/>
        <end position="500"/>
    </location>
</feature>
<evidence type="ECO:0000313" key="7">
    <source>
        <dbReference type="EMBL" id="MDO6671602.1"/>
    </source>
</evidence>
<reference evidence="7" key="1">
    <citation type="submission" date="2023-07" db="EMBL/GenBank/DDBJ databases">
        <title>Genome content predicts the carbon catabolic preferences of heterotrophic bacteria.</title>
        <authorList>
            <person name="Gralka M."/>
        </authorList>
    </citation>
    <scope>NUCLEOTIDE SEQUENCE</scope>
    <source>
        <strain evidence="7">C2R13</strain>
    </source>
</reference>
<dbReference type="Proteomes" id="UP001170481">
    <property type="component" value="Unassembled WGS sequence"/>
</dbReference>
<dbReference type="Gene3D" id="1.10.760.10">
    <property type="entry name" value="Cytochrome c-like domain"/>
    <property type="match status" value="1"/>
</dbReference>
<evidence type="ECO:0000259" key="6">
    <source>
        <dbReference type="PROSITE" id="PS51007"/>
    </source>
</evidence>
<evidence type="ECO:0000313" key="8">
    <source>
        <dbReference type="Proteomes" id="UP001170481"/>
    </source>
</evidence>
<dbReference type="Pfam" id="PF06537">
    <property type="entry name" value="DHOR"/>
    <property type="match status" value="1"/>
</dbReference>
<evidence type="ECO:0000256" key="2">
    <source>
        <dbReference type="ARBA" id="ARBA00022723"/>
    </source>
</evidence>
<evidence type="ECO:0000256" key="4">
    <source>
        <dbReference type="PROSITE-ProRule" id="PRU00433"/>
    </source>
</evidence>
<keyword evidence="5" id="KW-0732">Signal</keyword>
<feature type="domain" description="Cytochrome c" evidence="6">
    <location>
        <begin position="368"/>
        <end position="500"/>
    </location>
</feature>
<keyword evidence="2 4" id="KW-0479">Metal-binding</keyword>
<dbReference type="GO" id="GO:0046872">
    <property type="term" value="F:metal ion binding"/>
    <property type="evidence" value="ECO:0007669"/>
    <property type="project" value="UniProtKB-KW"/>
</dbReference>
<name>A0AAP4WWW1_9GAMM</name>
<accession>A0AAP4WWW1</accession>
<dbReference type="AlphaFoldDB" id="A0AAP4WWW1"/>
<gene>
    <name evidence="7" type="ORF">Q4535_05665</name>
</gene>
<dbReference type="PROSITE" id="PS51007">
    <property type="entry name" value="CYTC"/>
    <property type="match status" value="1"/>
</dbReference>
<dbReference type="InterPro" id="IPR010538">
    <property type="entry name" value="DHOR"/>
</dbReference>
<evidence type="ECO:0000256" key="1">
    <source>
        <dbReference type="ARBA" id="ARBA00022617"/>
    </source>
</evidence>
<dbReference type="InterPro" id="IPR009056">
    <property type="entry name" value="Cyt_c-like_dom"/>
</dbReference>
<proteinExistence type="predicted"/>
<dbReference type="SUPFAM" id="SSF46626">
    <property type="entry name" value="Cytochrome c"/>
    <property type="match status" value="1"/>
</dbReference>
<dbReference type="GO" id="GO:0004130">
    <property type="term" value="F:cytochrome-c peroxidase activity"/>
    <property type="evidence" value="ECO:0007669"/>
    <property type="project" value="TreeGrafter"/>
</dbReference>
<dbReference type="EMBL" id="JAUORK010000005">
    <property type="protein sequence ID" value="MDO6671602.1"/>
    <property type="molecule type" value="Genomic_DNA"/>
</dbReference>
<feature type="signal peptide" evidence="5">
    <location>
        <begin position="1"/>
        <end position="34"/>
    </location>
</feature>
<organism evidence="7 8">
    <name type="scientific">Cobetia amphilecti</name>
    <dbReference type="NCBI Taxonomy" id="1055104"/>
    <lineage>
        <taxon>Bacteria</taxon>
        <taxon>Pseudomonadati</taxon>
        <taxon>Pseudomonadota</taxon>
        <taxon>Gammaproteobacteria</taxon>
        <taxon>Oceanospirillales</taxon>
        <taxon>Halomonadaceae</taxon>
        <taxon>Cobetia</taxon>
    </lineage>
</organism>
<keyword evidence="3 4" id="KW-0408">Iron</keyword>
<keyword evidence="1 4" id="KW-0349">Heme</keyword>
<evidence type="ECO:0000256" key="5">
    <source>
        <dbReference type="SAM" id="SignalP"/>
    </source>
</evidence>
<dbReference type="GO" id="GO:0020037">
    <property type="term" value="F:heme binding"/>
    <property type="evidence" value="ECO:0007669"/>
    <property type="project" value="InterPro"/>
</dbReference>
<dbReference type="RefSeq" id="WP_303567934.1">
    <property type="nucleotide sequence ID" value="NZ_JAUORK010000005.1"/>
</dbReference>
<dbReference type="InterPro" id="IPR036909">
    <property type="entry name" value="Cyt_c-like_dom_sf"/>
</dbReference>
<evidence type="ECO:0000256" key="3">
    <source>
        <dbReference type="ARBA" id="ARBA00023004"/>
    </source>
</evidence>